<dbReference type="EMBL" id="BPQJ01000020">
    <property type="protein sequence ID" value="GJD63968.1"/>
    <property type="molecule type" value="Genomic_DNA"/>
</dbReference>
<dbReference type="InterPro" id="IPR054189">
    <property type="entry name" value="DUF6894"/>
</dbReference>
<evidence type="ECO:0000313" key="2">
    <source>
        <dbReference type="EMBL" id="GJD63968.1"/>
    </source>
</evidence>
<dbReference type="AlphaFoldDB" id="A0AA37M5W8"/>
<sequence length="85" mass="9490">MPLYFFHLRHGPDPNGLAQDLEGDELAGPEAARDHALAVARDLIARVRLHAVRDWFSCTFEVTDEGGHLVMTVPFSDTVTEEDED</sequence>
<keyword evidence="3" id="KW-1185">Reference proteome</keyword>
<protein>
    <recommendedName>
        <fullName evidence="1">DUF6894 domain-containing protein</fullName>
    </recommendedName>
</protein>
<organism evidence="2 3">
    <name type="scientific">Methylobacterium frigidaeris</name>
    <dbReference type="NCBI Taxonomy" id="2038277"/>
    <lineage>
        <taxon>Bacteria</taxon>
        <taxon>Pseudomonadati</taxon>
        <taxon>Pseudomonadota</taxon>
        <taxon>Alphaproteobacteria</taxon>
        <taxon>Hyphomicrobiales</taxon>
        <taxon>Methylobacteriaceae</taxon>
        <taxon>Methylobacterium</taxon>
    </lineage>
</organism>
<evidence type="ECO:0000313" key="3">
    <source>
        <dbReference type="Proteomes" id="UP001055286"/>
    </source>
</evidence>
<gene>
    <name evidence="2" type="ORF">MPEAHAMD_4142</name>
</gene>
<dbReference type="Proteomes" id="UP001055286">
    <property type="component" value="Unassembled WGS sequence"/>
</dbReference>
<reference evidence="2" key="2">
    <citation type="submission" date="2021-08" db="EMBL/GenBank/DDBJ databases">
        <authorList>
            <person name="Tani A."/>
            <person name="Ola A."/>
            <person name="Ogura Y."/>
            <person name="Katsura K."/>
            <person name="Hayashi T."/>
        </authorList>
    </citation>
    <scope>NUCLEOTIDE SEQUENCE</scope>
    <source>
        <strain evidence="2">JCM 32048</strain>
    </source>
</reference>
<reference evidence="2" key="1">
    <citation type="journal article" date="2016" name="Front. Microbiol.">
        <title>Genome Sequence of the Piezophilic, Mesophilic Sulfate-Reducing Bacterium Desulfovibrio indicus J2T.</title>
        <authorList>
            <person name="Cao J."/>
            <person name="Maignien L."/>
            <person name="Shao Z."/>
            <person name="Alain K."/>
            <person name="Jebbar M."/>
        </authorList>
    </citation>
    <scope>NUCLEOTIDE SEQUENCE</scope>
    <source>
        <strain evidence="2">JCM 32048</strain>
    </source>
</reference>
<evidence type="ECO:0000259" key="1">
    <source>
        <dbReference type="Pfam" id="PF21834"/>
    </source>
</evidence>
<dbReference type="RefSeq" id="WP_099898923.1">
    <property type="nucleotide sequence ID" value="NZ_BPQJ01000020.1"/>
</dbReference>
<name>A0AA37M5W8_9HYPH</name>
<accession>A0AA37M5W8</accession>
<comment type="caution">
    <text evidence="2">The sequence shown here is derived from an EMBL/GenBank/DDBJ whole genome shotgun (WGS) entry which is preliminary data.</text>
</comment>
<proteinExistence type="predicted"/>
<feature type="domain" description="DUF6894" evidence="1">
    <location>
        <begin position="3"/>
        <end position="76"/>
    </location>
</feature>
<dbReference type="Pfam" id="PF21834">
    <property type="entry name" value="DUF6894"/>
    <property type="match status" value="1"/>
</dbReference>